<dbReference type="InterPro" id="IPR000086">
    <property type="entry name" value="NUDIX_hydrolase_dom"/>
</dbReference>
<dbReference type="EMBL" id="MNVN01000001">
    <property type="protein sequence ID" value="OIO31332.1"/>
    <property type="molecule type" value="Genomic_DNA"/>
</dbReference>
<name>A0A1J4V2G3_9BACT</name>
<dbReference type="InterPro" id="IPR015797">
    <property type="entry name" value="NUDIX_hydrolase-like_dom_sf"/>
</dbReference>
<evidence type="ECO:0000259" key="1">
    <source>
        <dbReference type="PROSITE" id="PS51462"/>
    </source>
</evidence>
<gene>
    <name evidence="2" type="ORF">AUJ77_00045</name>
</gene>
<dbReference type="Pfam" id="PF00293">
    <property type="entry name" value="NUDIX"/>
    <property type="match status" value="1"/>
</dbReference>
<dbReference type="STRING" id="1805281.AUJ77_00045"/>
<dbReference type="PROSITE" id="PS51462">
    <property type="entry name" value="NUDIX"/>
    <property type="match status" value="1"/>
</dbReference>
<dbReference type="Gene3D" id="3.90.79.10">
    <property type="entry name" value="Nucleoside Triphosphate Pyrophosphohydrolase"/>
    <property type="match status" value="1"/>
</dbReference>
<comment type="caution">
    <text evidence="2">The sequence shown here is derived from an EMBL/GenBank/DDBJ whole genome shotgun (WGS) entry which is preliminary data.</text>
</comment>
<sequence length="135" mass="15305">MKSASGVYAGVFVRGPGKVTVLVFDEAKELPMWKFPGGGGQYLSRENRWETPEETASRELFEKTGISAKALKLIEGVNKGSHWWYLFEAVVDNFDGLLKRGNDGEYVARFPEAQLWGMPNFLKPHKEVLQEFHLI</sequence>
<evidence type="ECO:0000313" key="3">
    <source>
        <dbReference type="Proteomes" id="UP000181992"/>
    </source>
</evidence>
<dbReference type="AlphaFoldDB" id="A0A1J4V2G3"/>
<protein>
    <recommendedName>
        <fullName evidence="1">Nudix hydrolase domain-containing protein</fullName>
    </recommendedName>
</protein>
<accession>A0A1J4V2G3</accession>
<reference evidence="2 3" key="1">
    <citation type="journal article" date="2016" name="Environ. Microbiol.">
        <title>Genomic resolution of a cold subsurface aquifer community provides metabolic insights for novel microbes adapted to high CO concentrations.</title>
        <authorList>
            <person name="Probst A.J."/>
            <person name="Castelle C.J."/>
            <person name="Singh A."/>
            <person name="Brown C.T."/>
            <person name="Anantharaman K."/>
            <person name="Sharon I."/>
            <person name="Hug L.A."/>
            <person name="Burstein D."/>
            <person name="Emerson J.B."/>
            <person name="Thomas B.C."/>
            <person name="Banfield J.F."/>
        </authorList>
    </citation>
    <scope>NUCLEOTIDE SEQUENCE [LARGE SCALE GENOMIC DNA]</scope>
    <source>
        <strain evidence="2">CG1_02_43_90</strain>
    </source>
</reference>
<organism evidence="2 3">
    <name type="scientific">Candidatus Nomurabacteria bacterium CG1_02_43_90</name>
    <dbReference type="NCBI Taxonomy" id="1805281"/>
    <lineage>
        <taxon>Bacteria</taxon>
        <taxon>Candidatus Nomuraibacteriota</taxon>
    </lineage>
</organism>
<proteinExistence type="predicted"/>
<dbReference type="SUPFAM" id="SSF55811">
    <property type="entry name" value="Nudix"/>
    <property type="match status" value="1"/>
</dbReference>
<feature type="domain" description="Nudix hydrolase" evidence="1">
    <location>
        <begin position="2"/>
        <end position="135"/>
    </location>
</feature>
<evidence type="ECO:0000313" key="2">
    <source>
        <dbReference type="EMBL" id="OIO31332.1"/>
    </source>
</evidence>
<dbReference type="Proteomes" id="UP000181992">
    <property type="component" value="Unassembled WGS sequence"/>
</dbReference>